<dbReference type="GO" id="GO:0016020">
    <property type="term" value="C:membrane"/>
    <property type="evidence" value="ECO:0007669"/>
    <property type="project" value="UniProtKB-SubCell"/>
</dbReference>
<evidence type="ECO:0000256" key="4">
    <source>
        <dbReference type="ARBA" id="ARBA00023136"/>
    </source>
</evidence>
<dbReference type="SUPFAM" id="SSF161098">
    <property type="entry name" value="MetI-like"/>
    <property type="match status" value="1"/>
</dbReference>
<evidence type="ECO:0000256" key="2">
    <source>
        <dbReference type="ARBA" id="ARBA00022692"/>
    </source>
</evidence>
<feature type="transmembrane region" description="Helical" evidence="5">
    <location>
        <begin position="7"/>
        <end position="29"/>
    </location>
</feature>
<organism evidence="6 7">
    <name type="scientific">Fusobacterium hominis</name>
    <dbReference type="NCBI Taxonomy" id="2764326"/>
    <lineage>
        <taxon>Bacteria</taxon>
        <taxon>Fusobacteriati</taxon>
        <taxon>Fusobacteriota</taxon>
        <taxon>Fusobacteriia</taxon>
        <taxon>Fusobacteriales</taxon>
        <taxon>Fusobacteriaceae</taxon>
        <taxon>Fusobacterium</taxon>
    </lineage>
</organism>
<keyword evidence="3 5" id="KW-1133">Transmembrane helix</keyword>
<accession>A0A7G9GVZ3</accession>
<evidence type="ECO:0008006" key="8">
    <source>
        <dbReference type="Google" id="ProtNLM"/>
    </source>
</evidence>
<evidence type="ECO:0000256" key="3">
    <source>
        <dbReference type="ARBA" id="ARBA00022989"/>
    </source>
</evidence>
<evidence type="ECO:0000256" key="5">
    <source>
        <dbReference type="SAM" id="Phobius"/>
    </source>
</evidence>
<evidence type="ECO:0000313" key="6">
    <source>
        <dbReference type="EMBL" id="QNM14975.1"/>
    </source>
</evidence>
<keyword evidence="7" id="KW-1185">Reference proteome</keyword>
<dbReference type="RefSeq" id="WP_187422793.1">
    <property type="nucleotide sequence ID" value="NZ_CP060637.1"/>
</dbReference>
<evidence type="ECO:0000256" key="1">
    <source>
        <dbReference type="ARBA" id="ARBA00004141"/>
    </source>
</evidence>
<keyword evidence="2 5" id="KW-0812">Transmembrane</keyword>
<gene>
    <name evidence="6" type="ORF">H9Q81_08505</name>
</gene>
<dbReference type="EMBL" id="CP060637">
    <property type="protein sequence ID" value="QNM14975.1"/>
    <property type="molecule type" value="Genomic_DNA"/>
</dbReference>
<protein>
    <recommendedName>
        <fullName evidence="8">ABC transporter permease</fullName>
    </recommendedName>
</protein>
<comment type="subcellular location">
    <subcellularLocation>
        <location evidence="1">Membrane</location>
        <topology evidence="1">Multi-pass membrane protein</topology>
    </subcellularLocation>
</comment>
<dbReference type="AlphaFoldDB" id="A0A7G9GVZ3"/>
<keyword evidence="4 5" id="KW-0472">Membrane</keyword>
<reference evidence="6 7" key="1">
    <citation type="submission" date="2020-08" db="EMBL/GenBank/DDBJ databases">
        <authorList>
            <person name="Liu C."/>
            <person name="Sun Q."/>
        </authorList>
    </citation>
    <scope>NUCLEOTIDE SEQUENCE [LARGE SCALE GENOMIC DNA]</scope>
    <source>
        <strain evidence="6 7">NSJ-57</strain>
    </source>
</reference>
<proteinExistence type="predicted"/>
<dbReference type="KEGG" id="fho:H9Q81_08505"/>
<dbReference type="Proteomes" id="UP000515913">
    <property type="component" value="Chromosome"/>
</dbReference>
<evidence type="ECO:0000313" key="7">
    <source>
        <dbReference type="Proteomes" id="UP000515913"/>
    </source>
</evidence>
<sequence>MKVNRHGLIISILLFILFLPILGTALYSMTTSWSGTLLPNGITGKWYVEALRNPILT</sequence>
<dbReference type="InterPro" id="IPR035906">
    <property type="entry name" value="MetI-like_sf"/>
</dbReference>
<name>A0A7G9GVZ3_9FUSO</name>